<name>A0A1W1ZC05_9BACT</name>
<evidence type="ECO:0000313" key="3">
    <source>
        <dbReference type="EMBL" id="SMC45925.1"/>
    </source>
</evidence>
<keyword evidence="2" id="KW-1133">Transmembrane helix</keyword>
<keyword evidence="2" id="KW-0472">Membrane</keyword>
<keyword evidence="2" id="KW-0812">Transmembrane</keyword>
<keyword evidence="1" id="KW-0175">Coiled coil</keyword>
<keyword evidence="4" id="KW-1185">Reference proteome</keyword>
<sequence length="177" mass="19400">MRKYLMTQKKGQKKDLLPGGTLLALILILLGSSPAWAHKVYVFAWVEKGTVYTESSFGDQPVHGGAIEVVDRDNQVVLQGKTDDRGKFNFPVPVAVNSDLLIKLDATMGHQARWTVTLSELMAEGDEARQQLDEAMTKKETLEAKPSMAAVATGIAVIFLICGLASLIHKKRKKHNG</sequence>
<feature type="coiled-coil region" evidence="1">
    <location>
        <begin position="118"/>
        <end position="145"/>
    </location>
</feature>
<gene>
    <name evidence="3" type="ORF">SAMN02746065_102183</name>
</gene>
<evidence type="ECO:0000256" key="2">
    <source>
        <dbReference type="SAM" id="Phobius"/>
    </source>
</evidence>
<reference evidence="3 4" key="1">
    <citation type="submission" date="2017-04" db="EMBL/GenBank/DDBJ databases">
        <authorList>
            <person name="Afonso C.L."/>
            <person name="Miller P.J."/>
            <person name="Scott M.A."/>
            <person name="Spackman E."/>
            <person name="Goraichik I."/>
            <person name="Dimitrov K.M."/>
            <person name="Suarez D.L."/>
            <person name="Swayne D.E."/>
        </authorList>
    </citation>
    <scope>NUCLEOTIDE SEQUENCE [LARGE SCALE GENOMIC DNA]</scope>
    <source>
        <strain evidence="3 4">DSM 3385</strain>
    </source>
</reference>
<proteinExistence type="predicted"/>
<dbReference type="Proteomes" id="UP000192418">
    <property type="component" value="Unassembled WGS sequence"/>
</dbReference>
<evidence type="ECO:0000313" key="4">
    <source>
        <dbReference type="Proteomes" id="UP000192418"/>
    </source>
</evidence>
<organism evidence="3 4">
    <name type="scientific">Desulfocicer vacuolatum DSM 3385</name>
    <dbReference type="NCBI Taxonomy" id="1121400"/>
    <lineage>
        <taxon>Bacteria</taxon>
        <taxon>Pseudomonadati</taxon>
        <taxon>Thermodesulfobacteriota</taxon>
        <taxon>Desulfobacteria</taxon>
        <taxon>Desulfobacterales</taxon>
        <taxon>Desulfobacteraceae</taxon>
        <taxon>Desulfocicer</taxon>
    </lineage>
</organism>
<protein>
    <submittedName>
        <fullName evidence="3">Nickel transport protein</fullName>
    </submittedName>
</protein>
<dbReference type="AlphaFoldDB" id="A0A1W1ZC05"/>
<dbReference type="EMBL" id="FWXY01000002">
    <property type="protein sequence ID" value="SMC45925.1"/>
    <property type="molecule type" value="Genomic_DNA"/>
</dbReference>
<accession>A0A1W1ZC05</accession>
<dbReference type="STRING" id="1121400.SAMN02746065_102183"/>
<evidence type="ECO:0000256" key="1">
    <source>
        <dbReference type="SAM" id="Coils"/>
    </source>
</evidence>
<feature type="transmembrane region" description="Helical" evidence="2">
    <location>
        <begin position="148"/>
        <end position="168"/>
    </location>
</feature>